<organism evidence="7 8">
    <name type="scientific">Candidatus Berkelbacteria bacterium CG_4_9_14_3_um_filter_39_23</name>
    <dbReference type="NCBI Taxonomy" id="1974508"/>
    <lineage>
        <taxon>Bacteria</taxon>
        <taxon>Candidatus Berkelbacteria</taxon>
    </lineage>
</organism>
<dbReference type="AlphaFoldDB" id="A0A2M8C6E8"/>
<dbReference type="Pfam" id="PF02861">
    <property type="entry name" value="Clp_N"/>
    <property type="match status" value="1"/>
</dbReference>
<dbReference type="SMART" id="SM00382">
    <property type="entry name" value="AAA"/>
    <property type="match status" value="2"/>
</dbReference>
<dbReference type="CDD" id="cd00009">
    <property type="entry name" value="AAA"/>
    <property type="match status" value="1"/>
</dbReference>
<dbReference type="Proteomes" id="UP000229421">
    <property type="component" value="Unassembled WGS sequence"/>
</dbReference>
<reference evidence="8" key="1">
    <citation type="submission" date="2017-09" db="EMBL/GenBank/DDBJ databases">
        <title>Depth-based differentiation of microbial function through sediment-hosted aquifers and enrichment of novel symbionts in the deep terrestrial subsurface.</title>
        <authorList>
            <person name="Probst A.J."/>
            <person name="Ladd B."/>
            <person name="Jarett J.K."/>
            <person name="Geller-Mcgrath D.E."/>
            <person name="Sieber C.M.K."/>
            <person name="Emerson J.B."/>
            <person name="Anantharaman K."/>
            <person name="Thomas B.C."/>
            <person name="Malmstrom R."/>
            <person name="Stieglmeier M."/>
            <person name="Klingl A."/>
            <person name="Woyke T."/>
            <person name="Ryan C.M."/>
            <person name="Banfield J.F."/>
        </authorList>
    </citation>
    <scope>NUCLEOTIDE SEQUENCE [LARGE SCALE GENOMIC DNA]</scope>
</reference>
<dbReference type="InterPro" id="IPR004176">
    <property type="entry name" value="Clp_R_N"/>
</dbReference>
<dbReference type="GO" id="GO:0016887">
    <property type="term" value="F:ATP hydrolysis activity"/>
    <property type="evidence" value="ECO:0007669"/>
    <property type="project" value="InterPro"/>
</dbReference>
<dbReference type="CDD" id="cd19499">
    <property type="entry name" value="RecA-like_ClpB_Hsp104-like"/>
    <property type="match status" value="1"/>
</dbReference>
<evidence type="ECO:0000256" key="4">
    <source>
        <dbReference type="ARBA" id="ARBA00023186"/>
    </source>
</evidence>
<evidence type="ECO:0000256" key="3">
    <source>
        <dbReference type="ARBA" id="ARBA00022840"/>
    </source>
</evidence>
<keyword evidence="4" id="KW-0143">Chaperone</keyword>
<protein>
    <recommendedName>
        <fullName evidence="6">Clp R domain-containing protein</fullName>
    </recommendedName>
</protein>
<dbReference type="SUPFAM" id="SSF52540">
    <property type="entry name" value="P-loop containing nucleoside triphosphate hydrolases"/>
    <property type="match status" value="2"/>
</dbReference>
<keyword evidence="3" id="KW-0067">ATP-binding</keyword>
<dbReference type="InterPro" id="IPR050130">
    <property type="entry name" value="ClpA_ClpB"/>
</dbReference>
<evidence type="ECO:0000256" key="1">
    <source>
        <dbReference type="ARBA" id="ARBA00022737"/>
    </source>
</evidence>
<keyword evidence="2" id="KW-0547">Nucleotide-binding</keyword>
<evidence type="ECO:0000256" key="5">
    <source>
        <dbReference type="PROSITE-ProRule" id="PRU01251"/>
    </source>
</evidence>
<dbReference type="SUPFAM" id="SSF81923">
    <property type="entry name" value="Double Clp-N motif"/>
    <property type="match status" value="1"/>
</dbReference>
<dbReference type="Gene3D" id="3.40.50.300">
    <property type="entry name" value="P-loop containing nucleotide triphosphate hydrolases"/>
    <property type="match status" value="2"/>
</dbReference>
<dbReference type="PROSITE" id="PS51903">
    <property type="entry name" value="CLP_R"/>
    <property type="match status" value="1"/>
</dbReference>
<proteinExistence type="predicted"/>
<dbReference type="InterPro" id="IPR041546">
    <property type="entry name" value="ClpA/ClpB_AAA_lid"/>
</dbReference>
<comment type="caution">
    <text evidence="7">The sequence shown here is derived from an EMBL/GenBank/DDBJ whole genome shotgun (WGS) entry which is preliminary data.</text>
</comment>
<name>A0A2M8C6E8_9BACT</name>
<dbReference type="PRINTS" id="PR00300">
    <property type="entry name" value="CLPPROTEASEA"/>
</dbReference>
<dbReference type="Gene3D" id="1.10.1780.10">
    <property type="entry name" value="Clp, N-terminal domain"/>
    <property type="match status" value="1"/>
</dbReference>
<dbReference type="EMBL" id="PFTZ01000019">
    <property type="protein sequence ID" value="PJB51851.1"/>
    <property type="molecule type" value="Genomic_DNA"/>
</dbReference>
<dbReference type="InterPro" id="IPR003593">
    <property type="entry name" value="AAA+_ATPase"/>
</dbReference>
<sequence>MFKKFSDAARKVLTHAQRIAKESRSSINSEHLLIALCATPGTLAYEILHDPENLINVDQIRLILSLRGPESGLQSGISQPAKQVLDIATQSARDFGHEQIDPEHILLGIVATPSCLACQIISRLGVSPKSLRNQILGIFEGLSAIEKINERFSQQIPEMQFDLGPQSPSPILDERGERVSTLEYFGINLTKKAKAKKLDPVIGRDKEIQRIMQTLSRKNKNNPVLIGESGVGKTAIVEGLAQKISAGLVPHSLANRQIYNLDMALLIAGTTYRGQFEQRLKKVITEVRENPNIILFIDELHTMVGAGSAEGSMDAANILKPALSKGEIRMIGATTIDEYRKHIEKDAALERRLQTILVNEPTIKESIEILSGLKTSYEQHHHVKISDEAIIASVKLSERFIQDRFLPDKAIDLIDEASAKAQISLVAQKTTKKIKNYQSDLHTISLAKNKAIETQDFQIASELRAQELTLLEKIKRSHEGKNFSKLPVIGSQEIADIVSLWSNVPVGELLESEKIRLKNLEKEIEKHVIGQGQAVSAIARVIRRAKTGVLNPNRPLGSFIFLGPTGVGKTHLAKILATKIYGREDALVKIDMSEFMERHNVSRLIGAPPGYVGFEDAGKLTETVRRQPHSVILLDEIEKAHPDIFNILLQVMEDGYLTDAKGQQVNFKNTLIIMTSNIGIEKLNREAQIGFSRGQNITASQRWAEAKIDISKELSDKLRPEFLNRLDQVIIFNPLKTADIRKIVLLEIEELLERLQNEKIALKFSPKAIDHIAKKSFDPMRGARPIRRTLSELVEDPISLKILKNKISQGDTVVINLKNKFLTFNIRTARYQKITKSQKAFKS</sequence>
<dbReference type="Pfam" id="PF17871">
    <property type="entry name" value="AAA_lid_9"/>
    <property type="match status" value="1"/>
</dbReference>
<dbReference type="InterPro" id="IPR003959">
    <property type="entry name" value="ATPase_AAA_core"/>
</dbReference>
<dbReference type="Pfam" id="PF00004">
    <property type="entry name" value="AAA"/>
    <property type="match status" value="1"/>
</dbReference>
<keyword evidence="1 5" id="KW-0677">Repeat</keyword>
<dbReference type="Pfam" id="PF07724">
    <property type="entry name" value="AAA_2"/>
    <property type="match status" value="1"/>
</dbReference>
<dbReference type="InterPro" id="IPR027417">
    <property type="entry name" value="P-loop_NTPase"/>
</dbReference>
<gene>
    <name evidence="7" type="ORF">CO101_00565</name>
</gene>
<dbReference type="InterPro" id="IPR018368">
    <property type="entry name" value="ClpA/B_CS1"/>
</dbReference>
<dbReference type="Pfam" id="PF10431">
    <property type="entry name" value="ClpB_D2-small"/>
    <property type="match status" value="1"/>
</dbReference>
<dbReference type="Gene3D" id="1.10.8.60">
    <property type="match status" value="2"/>
</dbReference>
<dbReference type="GO" id="GO:0034605">
    <property type="term" value="P:cellular response to heat"/>
    <property type="evidence" value="ECO:0007669"/>
    <property type="project" value="TreeGrafter"/>
</dbReference>
<dbReference type="PANTHER" id="PTHR11638:SF18">
    <property type="entry name" value="HEAT SHOCK PROTEIN 104"/>
    <property type="match status" value="1"/>
</dbReference>
<dbReference type="SMART" id="SM01086">
    <property type="entry name" value="ClpB_D2-small"/>
    <property type="match status" value="1"/>
</dbReference>
<evidence type="ECO:0000259" key="6">
    <source>
        <dbReference type="PROSITE" id="PS51903"/>
    </source>
</evidence>
<evidence type="ECO:0000256" key="2">
    <source>
        <dbReference type="ARBA" id="ARBA00022741"/>
    </source>
</evidence>
<dbReference type="Gene3D" id="4.10.860.10">
    <property type="entry name" value="UVR domain"/>
    <property type="match status" value="1"/>
</dbReference>
<feature type="domain" description="Clp R" evidence="6">
    <location>
        <begin position="2"/>
        <end position="141"/>
    </location>
</feature>
<dbReference type="InterPro" id="IPR036628">
    <property type="entry name" value="Clp_N_dom_sf"/>
</dbReference>
<dbReference type="PROSITE" id="PS00870">
    <property type="entry name" value="CLPAB_1"/>
    <property type="match status" value="1"/>
</dbReference>
<accession>A0A2M8C6E8</accession>
<dbReference type="GO" id="GO:0005524">
    <property type="term" value="F:ATP binding"/>
    <property type="evidence" value="ECO:0007669"/>
    <property type="project" value="UniProtKB-KW"/>
</dbReference>
<dbReference type="FunFam" id="3.40.50.300:FF:000010">
    <property type="entry name" value="Chaperone clpB 1, putative"/>
    <property type="match status" value="1"/>
</dbReference>
<dbReference type="FunFam" id="3.40.50.300:FF:000025">
    <property type="entry name" value="ATP-dependent Clp protease subunit"/>
    <property type="match status" value="1"/>
</dbReference>
<dbReference type="InterPro" id="IPR019489">
    <property type="entry name" value="Clp_ATPase_C"/>
</dbReference>
<dbReference type="GO" id="GO:0005737">
    <property type="term" value="C:cytoplasm"/>
    <property type="evidence" value="ECO:0007669"/>
    <property type="project" value="TreeGrafter"/>
</dbReference>
<evidence type="ECO:0000313" key="7">
    <source>
        <dbReference type="EMBL" id="PJB51851.1"/>
    </source>
</evidence>
<dbReference type="PANTHER" id="PTHR11638">
    <property type="entry name" value="ATP-DEPENDENT CLP PROTEASE"/>
    <property type="match status" value="1"/>
</dbReference>
<dbReference type="InterPro" id="IPR001270">
    <property type="entry name" value="ClpA/B"/>
</dbReference>
<evidence type="ECO:0000313" key="8">
    <source>
        <dbReference type="Proteomes" id="UP000229421"/>
    </source>
</evidence>